<dbReference type="SUPFAM" id="SSF47413">
    <property type="entry name" value="lambda repressor-like DNA-binding domains"/>
    <property type="match status" value="1"/>
</dbReference>
<dbReference type="CDD" id="cd00093">
    <property type="entry name" value="HTH_XRE"/>
    <property type="match status" value="1"/>
</dbReference>
<dbReference type="STRING" id="64971.SAMN05421831_104174"/>
<dbReference type="RefSeq" id="WP_093309044.1">
    <property type="nucleotide sequence ID" value="NZ_FNYH01000004.1"/>
</dbReference>
<reference evidence="5" key="1">
    <citation type="submission" date="2016-10" db="EMBL/GenBank/DDBJ databases">
        <authorList>
            <person name="Varghese N."/>
            <person name="Submissions S."/>
        </authorList>
    </citation>
    <scope>NUCLEOTIDE SEQUENCE [LARGE SCALE GENOMIC DNA]</scope>
    <source>
        <strain evidence="5">DSM 7165</strain>
    </source>
</reference>
<dbReference type="Gene3D" id="1.10.260.40">
    <property type="entry name" value="lambda repressor-like DNA-binding domains"/>
    <property type="match status" value="1"/>
</dbReference>
<dbReference type="PANTHER" id="PTHR34475:SF1">
    <property type="entry name" value="CYTOSKELETON PROTEIN RODZ"/>
    <property type="match status" value="1"/>
</dbReference>
<feature type="transmembrane region" description="Helical" evidence="2">
    <location>
        <begin position="117"/>
        <end position="138"/>
    </location>
</feature>
<feature type="compositionally biased region" description="Low complexity" evidence="1">
    <location>
        <begin position="203"/>
        <end position="222"/>
    </location>
</feature>
<keyword evidence="5" id="KW-1185">Reference proteome</keyword>
<organism evidence="4 5">
    <name type="scientific">Allopseudospirillum japonicum</name>
    <dbReference type="NCBI Taxonomy" id="64971"/>
    <lineage>
        <taxon>Bacteria</taxon>
        <taxon>Pseudomonadati</taxon>
        <taxon>Pseudomonadota</taxon>
        <taxon>Gammaproteobacteria</taxon>
        <taxon>Oceanospirillales</taxon>
        <taxon>Oceanospirillaceae</taxon>
        <taxon>Allopseudospirillum</taxon>
    </lineage>
</organism>
<dbReference type="PANTHER" id="PTHR34475">
    <property type="match status" value="1"/>
</dbReference>
<feature type="compositionally biased region" description="Polar residues" evidence="1">
    <location>
        <begin position="230"/>
        <end position="241"/>
    </location>
</feature>
<dbReference type="InterPro" id="IPR001387">
    <property type="entry name" value="Cro/C1-type_HTH"/>
</dbReference>
<accession>A0A1H6RP43</accession>
<evidence type="ECO:0000256" key="1">
    <source>
        <dbReference type="SAM" id="MobiDB-lite"/>
    </source>
</evidence>
<proteinExistence type="predicted"/>
<sequence>MSEKTEAPSTQESSTPEIKRPGEILRAAREARGWTQEEVCQKLNLLPSYVPALENHEFDILPGKTFVRGYLRTYARLLDIGPDEIMTAYYHYFAEQDAEPQHSPLQSIKPEREESTWAPKIMTLLVVVVVVGLAVFWWQSRNPSEVVAMLNDNNAPIAVDTLDGRTILEPVTSPQATPNPEIAQDPANPSVTEEEATADAEATEVSTTQEAQATTEETPATPETEETATDQASAAPENTQGPAAAANAQNKLVLVFKERCWLQIKDADNKTLLSGIRQQGEEVTLEGRAPFNLNIGNGGGVRVYYQGEEISVAEHVRANGTARFNVGA</sequence>
<name>A0A1H6RP43_9GAMM</name>
<feature type="domain" description="HTH cro/C1-type" evidence="3">
    <location>
        <begin position="25"/>
        <end position="45"/>
    </location>
</feature>
<dbReference type="PROSITE" id="PS50943">
    <property type="entry name" value="HTH_CROC1"/>
    <property type="match status" value="1"/>
</dbReference>
<feature type="region of interest" description="Disordered" evidence="1">
    <location>
        <begin position="1"/>
        <end position="22"/>
    </location>
</feature>
<dbReference type="Proteomes" id="UP000242999">
    <property type="component" value="Unassembled WGS sequence"/>
</dbReference>
<evidence type="ECO:0000313" key="4">
    <source>
        <dbReference type="EMBL" id="SEI57523.1"/>
    </source>
</evidence>
<keyword evidence="2" id="KW-0472">Membrane</keyword>
<feature type="compositionally biased region" description="Acidic residues" evidence="1">
    <location>
        <begin position="192"/>
        <end position="202"/>
    </location>
</feature>
<dbReference type="InterPro" id="IPR025194">
    <property type="entry name" value="RodZ-like_C"/>
</dbReference>
<evidence type="ECO:0000313" key="5">
    <source>
        <dbReference type="Proteomes" id="UP000242999"/>
    </source>
</evidence>
<dbReference type="InterPro" id="IPR010982">
    <property type="entry name" value="Lambda_DNA-bd_dom_sf"/>
</dbReference>
<dbReference type="EMBL" id="FNYH01000004">
    <property type="protein sequence ID" value="SEI57523.1"/>
    <property type="molecule type" value="Genomic_DNA"/>
</dbReference>
<dbReference type="Pfam" id="PF13464">
    <property type="entry name" value="RodZ_C"/>
    <property type="match status" value="1"/>
</dbReference>
<dbReference type="GO" id="GO:0003677">
    <property type="term" value="F:DNA binding"/>
    <property type="evidence" value="ECO:0007669"/>
    <property type="project" value="InterPro"/>
</dbReference>
<evidence type="ECO:0000256" key="2">
    <source>
        <dbReference type="SAM" id="Phobius"/>
    </source>
</evidence>
<feature type="region of interest" description="Disordered" evidence="1">
    <location>
        <begin position="170"/>
        <end position="244"/>
    </location>
</feature>
<feature type="compositionally biased region" description="Polar residues" evidence="1">
    <location>
        <begin position="7"/>
        <end position="16"/>
    </location>
</feature>
<dbReference type="SMART" id="SM00530">
    <property type="entry name" value="HTH_XRE"/>
    <property type="match status" value="1"/>
</dbReference>
<dbReference type="AlphaFoldDB" id="A0A1H6RP43"/>
<evidence type="ECO:0000259" key="3">
    <source>
        <dbReference type="PROSITE" id="PS50943"/>
    </source>
</evidence>
<gene>
    <name evidence="4" type="ORF">SAMN05421831_104174</name>
</gene>
<keyword evidence="2" id="KW-1133">Transmembrane helix</keyword>
<dbReference type="InterPro" id="IPR050400">
    <property type="entry name" value="Bact_Cytoskel_RodZ"/>
</dbReference>
<dbReference type="Pfam" id="PF13413">
    <property type="entry name" value="HTH_25"/>
    <property type="match status" value="1"/>
</dbReference>
<dbReference type="OrthoDB" id="9790252at2"/>
<protein>
    <submittedName>
        <fullName evidence="4">Cytoskeleton protein RodZ</fullName>
    </submittedName>
</protein>
<keyword evidence="2" id="KW-0812">Transmembrane</keyword>